<protein>
    <submittedName>
        <fullName evidence="3">Uncharacterized protein</fullName>
    </submittedName>
</protein>
<gene>
    <name evidence="3" type="ORF">QTG54_016355</name>
</gene>
<reference evidence="3" key="1">
    <citation type="submission" date="2023-06" db="EMBL/GenBank/DDBJ databases">
        <title>Survivors Of The Sea: Transcriptome response of Skeletonema marinoi to long-term dormancy.</title>
        <authorList>
            <person name="Pinder M.I.M."/>
            <person name="Kourtchenko O."/>
            <person name="Robertson E.K."/>
            <person name="Larsson T."/>
            <person name="Maumus F."/>
            <person name="Osuna-Cruz C.M."/>
            <person name="Vancaester E."/>
            <person name="Stenow R."/>
            <person name="Vandepoele K."/>
            <person name="Ploug H."/>
            <person name="Bruchert V."/>
            <person name="Godhe A."/>
            <person name="Topel M."/>
        </authorList>
    </citation>
    <scope>NUCLEOTIDE SEQUENCE</scope>
    <source>
        <strain evidence="3">R05AC</strain>
    </source>
</reference>
<feature type="compositionally biased region" description="Low complexity" evidence="2">
    <location>
        <begin position="313"/>
        <end position="327"/>
    </location>
</feature>
<feature type="compositionally biased region" description="Low complexity" evidence="2">
    <location>
        <begin position="268"/>
        <end position="279"/>
    </location>
</feature>
<evidence type="ECO:0000256" key="1">
    <source>
        <dbReference type="SAM" id="Coils"/>
    </source>
</evidence>
<sequence>MVVRVQDNKLDQFIMTGGGELAAVFQARRSGGTTKKVEVAVETTTSSSSSGELAAILEARKKIANGDDGNGNTMTPPRPVAATAVAATAPLASPSSVVAPSTISTPKAKSTPKFPLSSPNTSTTPSTTTTPLTSASPVRNKTLTATFESRDLEVGIPTPGFLQDVRKNLKRPGEKKIVANLPAAAAAAKGGVASGGSATAEKVKQTIVQEQRDEGEGGLASSSSSSTKGSSSTRDQSHQDLMAVRRSRMVASRSAKSDNSVGGGTPTNKININNNNNNNAFRSPAKSDNSIGGGGTPTNKTAKSKILSINASTTPSGTSSVGGTPAAPVTPASARREKLRAKIRASSSTNRFRNNNGQLDNLQTDLSADDVSSSGKIIISSPTKDEFEMSFFDANHPPGPIIPDLDRTNIGNDQRQKIIKKVQQTNHFELRTDSIDSIYKDLHATSTGSTLKTANNSSLSSGFRDRDCHRASTPKICGSQHSEYDEKDVYEEKKYAMVGGVGTHRRESSHGSSDPYNHLQPYAVTRSPSQGSQMSAITTPSCFPQDHVVAYPTASGGQHGVNKPILEAIDSFGNSASGSTPTSKSTNEEMIHLREQMKEFKQKLAEKDAIISQLMKRISDLEQSNPLGKVVVGGGYQQQPPPRSSFGTDDNASAFSTPNPVVSLSSKISNKGGHPVGRKPFNNLASQSVQSIVRSTERKKFVC</sequence>
<evidence type="ECO:0000313" key="3">
    <source>
        <dbReference type="EMBL" id="KAK1733024.1"/>
    </source>
</evidence>
<organism evidence="3 4">
    <name type="scientific">Skeletonema marinoi</name>
    <dbReference type="NCBI Taxonomy" id="267567"/>
    <lineage>
        <taxon>Eukaryota</taxon>
        <taxon>Sar</taxon>
        <taxon>Stramenopiles</taxon>
        <taxon>Ochrophyta</taxon>
        <taxon>Bacillariophyta</taxon>
        <taxon>Coscinodiscophyceae</taxon>
        <taxon>Thalassiosirophycidae</taxon>
        <taxon>Thalassiosirales</taxon>
        <taxon>Skeletonemataceae</taxon>
        <taxon>Skeletonema</taxon>
        <taxon>Skeletonema marinoi-dohrnii complex</taxon>
    </lineage>
</organism>
<feature type="compositionally biased region" description="Low complexity" evidence="2">
    <location>
        <begin position="221"/>
        <end position="233"/>
    </location>
</feature>
<feature type="compositionally biased region" description="Low complexity" evidence="2">
    <location>
        <begin position="115"/>
        <end position="137"/>
    </location>
</feature>
<dbReference type="AlphaFoldDB" id="A0AAD8XSZ9"/>
<feature type="region of interest" description="Disordered" evidence="2">
    <location>
        <begin position="635"/>
        <end position="657"/>
    </location>
</feature>
<feature type="compositionally biased region" description="Low complexity" evidence="2">
    <location>
        <begin position="91"/>
        <end position="106"/>
    </location>
</feature>
<feature type="compositionally biased region" description="Polar residues" evidence="2">
    <location>
        <begin position="345"/>
        <end position="372"/>
    </location>
</feature>
<comment type="caution">
    <text evidence="3">The sequence shown here is derived from an EMBL/GenBank/DDBJ whole genome shotgun (WGS) entry which is preliminary data.</text>
</comment>
<evidence type="ECO:0000256" key="2">
    <source>
        <dbReference type="SAM" id="MobiDB-lite"/>
    </source>
</evidence>
<accession>A0AAD8XSZ9</accession>
<keyword evidence="1" id="KW-0175">Coiled coil</keyword>
<feature type="region of interest" description="Disordered" evidence="2">
    <location>
        <begin position="91"/>
        <end position="141"/>
    </location>
</feature>
<feature type="region of interest" description="Disordered" evidence="2">
    <location>
        <begin position="313"/>
        <end position="372"/>
    </location>
</feature>
<feature type="compositionally biased region" description="Polar residues" evidence="2">
    <location>
        <begin position="645"/>
        <end position="657"/>
    </location>
</feature>
<feature type="region of interest" description="Disordered" evidence="2">
    <location>
        <begin position="211"/>
        <end position="300"/>
    </location>
</feature>
<dbReference type="Proteomes" id="UP001224775">
    <property type="component" value="Unassembled WGS sequence"/>
</dbReference>
<name>A0AAD8XSZ9_9STRA</name>
<feature type="coiled-coil region" evidence="1">
    <location>
        <begin position="583"/>
        <end position="624"/>
    </location>
</feature>
<dbReference type="EMBL" id="JATAAI010000055">
    <property type="protein sequence ID" value="KAK1733024.1"/>
    <property type="molecule type" value="Genomic_DNA"/>
</dbReference>
<evidence type="ECO:0000313" key="4">
    <source>
        <dbReference type="Proteomes" id="UP001224775"/>
    </source>
</evidence>
<keyword evidence="4" id="KW-1185">Reference proteome</keyword>
<proteinExistence type="predicted"/>